<evidence type="ECO:0000259" key="3">
    <source>
        <dbReference type="Pfam" id="PF16861"/>
    </source>
</evidence>
<dbReference type="RefSeq" id="WP_258827407.1">
    <property type="nucleotide sequence ID" value="NZ_JANUHA010000004.1"/>
</dbReference>
<dbReference type="InterPro" id="IPR051338">
    <property type="entry name" value="NodU/CmcH_Carbamoyltrnsfr"/>
</dbReference>
<dbReference type="Pfam" id="PF02543">
    <property type="entry name" value="Carbam_trans_N"/>
    <property type="match status" value="1"/>
</dbReference>
<dbReference type="Proteomes" id="UP001206572">
    <property type="component" value="Unassembled WGS sequence"/>
</dbReference>
<dbReference type="InterPro" id="IPR038152">
    <property type="entry name" value="Carbam_trans_C_sf"/>
</dbReference>
<evidence type="ECO:0000259" key="2">
    <source>
        <dbReference type="Pfam" id="PF02543"/>
    </source>
</evidence>
<dbReference type="EMBL" id="JANUHA010000004">
    <property type="protein sequence ID" value="MCS0596363.1"/>
    <property type="molecule type" value="Genomic_DNA"/>
</dbReference>
<dbReference type="InterPro" id="IPR003696">
    <property type="entry name" value="Carbtransf_dom"/>
</dbReference>
<keyword evidence="5" id="KW-1185">Reference proteome</keyword>
<proteinExistence type="inferred from homology"/>
<name>A0ABT2AJE7_9BURK</name>
<dbReference type="InterPro" id="IPR031730">
    <property type="entry name" value="Carbam_trans_C"/>
</dbReference>
<evidence type="ECO:0000313" key="4">
    <source>
        <dbReference type="EMBL" id="MCS0596363.1"/>
    </source>
</evidence>
<sequence length="565" mass="62212">MDDFPIVLGINRTQDASICLMQGSHLAWAIQKERLTRRKHHWGKPGDLRDHYSPRLPGLDRPVDIVVECFSSDEEVRQLPLYEEELAATLRLAHGARRARISHHLAHLYSVFHPSPFEEAAVMVIDGQGSPVADFTEHWSGATETPGDWREVSSFYTATRAGGVNCIGKQVRPPDGGRHDDERLVGLGMFYFLLTQAIFPGEGNEGKVMGLAPYGDPDALGLPALDVEGMAVGIPQAWRSLLRERKRFRFGSLDARFTDCANLAAAGQRAFEEALLGLAHWLYRQTGAEHLCFAGGTALNCSANARLLRETPFRRVFLPPAPSDAGTALGCAVYGLAEVAGQRCDFRWSADYLGPPPQLADIEAALQGAQDLVIEQPRGRDALCARMLDLLCSGRVVGLYQGRSEFGPRALGHRSILADPRRDRVRDWINARVKGREWFRPLAPVVPEERAPAYFELSGPSPFMQFAAPVRPEIAPMLPAITHVDGTARLQTVSPSDDPLLRALLAGFEVRTGVPVLLNTSFNGHDEPIVETPFEAVAAFRQMPLHALAMPPFLVTKRQEPELPA</sequence>
<comment type="caution">
    <text evidence="4">The sequence shown here is derived from an EMBL/GenBank/DDBJ whole genome shotgun (WGS) entry which is preliminary data.</text>
</comment>
<dbReference type="CDD" id="cd24033">
    <property type="entry name" value="ASKHA_NBD_NodU_CmcH-like_N"/>
    <property type="match status" value="1"/>
</dbReference>
<dbReference type="InterPro" id="IPR043129">
    <property type="entry name" value="ATPase_NBD"/>
</dbReference>
<dbReference type="SUPFAM" id="SSF53067">
    <property type="entry name" value="Actin-like ATPase domain"/>
    <property type="match status" value="1"/>
</dbReference>
<gene>
    <name evidence="4" type="ORF">NX780_08365</name>
</gene>
<accession>A0ABT2AJE7</accession>
<evidence type="ECO:0000256" key="1">
    <source>
        <dbReference type="ARBA" id="ARBA00006129"/>
    </source>
</evidence>
<dbReference type="Pfam" id="PF16861">
    <property type="entry name" value="Carbam_trans_C"/>
    <property type="match status" value="1"/>
</dbReference>
<comment type="similarity">
    <text evidence="1">Belongs to the NodU/CmcH family.</text>
</comment>
<organism evidence="4 5">
    <name type="scientific">Massilia agri</name>
    <dbReference type="NCBI Taxonomy" id="1886785"/>
    <lineage>
        <taxon>Bacteria</taxon>
        <taxon>Pseudomonadati</taxon>
        <taxon>Pseudomonadota</taxon>
        <taxon>Betaproteobacteria</taxon>
        <taxon>Burkholderiales</taxon>
        <taxon>Oxalobacteraceae</taxon>
        <taxon>Telluria group</taxon>
        <taxon>Massilia</taxon>
    </lineage>
</organism>
<reference evidence="4 5" key="1">
    <citation type="submission" date="2022-08" db="EMBL/GenBank/DDBJ databases">
        <title>Reclassification of Massilia species as members of the genera Telluria, Duganella, Pseudoduganella, Mokoshia gen. nov. and Zemynaea gen. nov. using orthogonal and non-orthogonal genome-based approaches.</title>
        <authorList>
            <person name="Bowman J.P."/>
        </authorList>
    </citation>
    <scope>NUCLEOTIDE SEQUENCE [LARGE SCALE GENOMIC DNA]</scope>
    <source>
        <strain evidence="4 5">JCM 31661</strain>
    </source>
</reference>
<feature type="domain" description="Carbamoyltransferase C-terminal" evidence="3">
    <location>
        <begin position="390"/>
        <end position="557"/>
    </location>
</feature>
<dbReference type="Gene3D" id="3.90.870.20">
    <property type="entry name" value="Carbamoyltransferase, C-terminal domain"/>
    <property type="match status" value="1"/>
</dbReference>
<evidence type="ECO:0000313" key="5">
    <source>
        <dbReference type="Proteomes" id="UP001206572"/>
    </source>
</evidence>
<dbReference type="PANTHER" id="PTHR34847">
    <property type="entry name" value="NODULATION PROTEIN U"/>
    <property type="match status" value="1"/>
</dbReference>
<feature type="domain" description="Carbamoyltransferase" evidence="2">
    <location>
        <begin position="101"/>
        <end position="333"/>
    </location>
</feature>
<dbReference type="Gene3D" id="3.30.420.40">
    <property type="match status" value="2"/>
</dbReference>
<protein>
    <submittedName>
        <fullName evidence="4">Carbamoyltransferase</fullName>
    </submittedName>
</protein>
<dbReference type="PANTHER" id="PTHR34847:SF1">
    <property type="entry name" value="NODULATION PROTEIN U"/>
    <property type="match status" value="1"/>
</dbReference>